<sequence>MLRWYVKERVVMNMEVMRKTFTLILFSLLLSVDVVWAQDPQFTQYYSSPIYLNPSFTGTTRQHRASINYRNHWASLPKAFVTYAFSYDYNIKKSPSSVGVIVMADRAGSASLKSTSIGGVYSYRIPLTNGLQAVPSVQVGYVTQSIDYSKLVFADQLQFGIPDAPSTDPALRNLQNTSHFDFATGLLVYDKRLWAGLAIHHLNQPNQSILEEESKLPMRISVHAGYKIPINLGPFRNRMASSINPSFQYRQQGKFNQLDMGLTYFYRMLMLGAWYKGLPIQRDMPKTINHDALAFAFGVSINGFSFGYSYDITVSKLGPVSSGGSHEISLALQFSTKPRPGKVSRKDKQNPCPAFMPNYLWKP</sequence>
<accession>A0AA49GMQ9</accession>
<name>A0AA49GMQ9_9BACT</name>
<dbReference type="NCBIfam" id="TIGR03519">
    <property type="entry name" value="T9SS_PorP_fam"/>
    <property type="match status" value="1"/>
</dbReference>
<reference evidence="1" key="2">
    <citation type="journal article" date="2024" name="Antonie Van Leeuwenhoek">
        <title>Roseihalotalea indica gen. nov., sp. nov., a halophilic Bacteroidetes from mesopelagic Southwest Indian Ocean with higher carbohydrate metabolic potential.</title>
        <authorList>
            <person name="Chen B."/>
            <person name="Zhang M."/>
            <person name="Lin D."/>
            <person name="Ye J."/>
            <person name="Tang K."/>
        </authorList>
    </citation>
    <scope>NUCLEOTIDE SEQUENCE</scope>
    <source>
        <strain evidence="1">TK19036</strain>
    </source>
</reference>
<protein>
    <submittedName>
        <fullName evidence="1">Type IX secretion system membrane protein PorP/SprF</fullName>
    </submittedName>
</protein>
<proteinExistence type="predicted"/>
<evidence type="ECO:0000313" key="1">
    <source>
        <dbReference type="EMBL" id="WKN36636.1"/>
    </source>
</evidence>
<gene>
    <name evidence="1" type="ORF">K4G66_30190</name>
</gene>
<dbReference type="InterPro" id="IPR019861">
    <property type="entry name" value="PorP/SprF_Bacteroidetes"/>
</dbReference>
<reference evidence="1" key="1">
    <citation type="journal article" date="2023" name="Comput. Struct. Biotechnol. J.">
        <title>Discovery of a novel marine Bacteroidetes with a rich repertoire of carbohydrate-active enzymes.</title>
        <authorList>
            <person name="Chen B."/>
            <person name="Liu G."/>
            <person name="Chen Q."/>
            <person name="Wang H."/>
            <person name="Liu L."/>
            <person name="Tang K."/>
        </authorList>
    </citation>
    <scope>NUCLEOTIDE SEQUENCE</scope>
    <source>
        <strain evidence="1">TK19036</strain>
    </source>
</reference>
<organism evidence="1">
    <name type="scientific">Roseihalotalea indica</name>
    <dbReference type="NCBI Taxonomy" id="2867963"/>
    <lineage>
        <taxon>Bacteria</taxon>
        <taxon>Pseudomonadati</taxon>
        <taxon>Bacteroidota</taxon>
        <taxon>Cytophagia</taxon>
        <taxon>Cytophagales</taxon>
        <taxon>Catalimonadaceae</taxon>
        <taxon>Roseihalotalea</taxon>
    </lineage>
</organism>
<dbReference type="EMBL" id="CP120682">
    <property type="protein sequence ID" value="WKN36636.1"/>
    <property type="molecule type" value="Genomic_DNA"/>
</dbReference>
<dbReference type="Pfam" id="PF11751">
    <property type="entry name" value="PorP_SprF"/>
    <property type="match status" value="1"/>
</dbReference>
<dbReference type="AlphaFoldDB" id="A0AA49GMQ9"/>